<keyword evidence="4" id="KW-1185">Reference proteome</keyword>
<feature type="compositionally biased region" description="Basic residues" evidence="1">
    <location>
        <begin position="341"/>
        <end position="353"/>
    </location>
</feature>
<organism evidence="3 4">
    <name type="scientific">Blastococcus xanthinilyticus</name>
    <dbReference type="NCBI Taxonomy" id="1564164"/>
    <lineage>
        <taxon>Bacteria</taxon>
        <taxon>Bacillati</taxon>
        <taxon>Actinomycetota</taxon>
        <taxon>Actinomycetes</taxon>
        <taxon>Geodermatophilales</taxon>
        <taxon>Geodermatophilaceae</taxon>
        <taxon>Blastococcus</taxon>
    </lineage>
</organism>
<proteinExistence type="predicted"/>
<keyword evidence="2" id="KW-0812">Transmembrane</keyword>
<evidence type="ECO:0000313" key="4">
    <source>
        <dbReference type="Proteomes" id="UP000322499"/>
    </source>
</evidence>
<keyword evidence="2" id="KW-1133">Transmembrane helix</keyword>
<feature type="region of interest" description="Disordered" evidence="1">
    <location>
        <begin position="325"/>
        <end position="389"/>
    </location>
</feature>
<gene>
    <name evidence="3" type="ORF">BD833_106171</name>
</gene>
<evidence type="ECO:0000256" key="2">
    <source>
        <dbReference type="SAM" id="Phobius"/>
    </source>
</evidence>
<protein>
    <submittedName>
        <fullName evidence="3">Uncharacterized protein</fullName>
    </submittedName>
</protein>
<evidence type="ECO:0000313" key="3">
    <source>
        <dbReference type="EMBL" id="TYP87580.1"/>
    </source>
</evidence>
<dbReference type="Proteomes" id="UP000322499">
    <property type="component" value="Unassembled WGS sequence"/>
</dbReference>
<feature type="transmembrane region" description="Helical" evidence="2">
    <location>
        <begin position="222"/>
        <end position="240"/>
    </location>
</feature>
<feature type="compositionally biased region" description="Basic and acidic residues" evidence="1">
    <location>
        <begin position="356"/>
        <end position="365"/>
    </location>
</feature>
<dbReference type="RefSeq" id="WP_166533231.1">
    <property type="nucleotide sequence ID" value="NZ_VNHW01000006.1"/>
</dbReference>
<name>A0A5S5CUX6_9ACTN</name>
<accession>A0A5S5CUX6</accession>
<comment type="caution">
    <text evidence="3">The sequence shown here is derived from an EMBL/GenBank/DDBJ whole genome shotgun (WGS) entry which is preliminary data.</text>
</comment>
<feature type="transmembrane region" description="Helical" evidence="2">
    <location>
        <begin position="189"/>
        <end position="210"/>
    </location>
</feature>
<feature type="transmembrane region" description="Helical" evidence="2">
    <location>
        <begin position="260"/>
        <end position="280"/>
    </location>
</feature>
<evidence type="ECO:0000256" key="1">
    <source>
        <dbReference type="SAM" id="MobiDB-lite"/>
    </source>
</evidence>
<dbReference type="EMBL" id="VNHW01000006">
    <property type="protein sequence ID" value="TYP87580.1"/>
    <property type="molecule type" value="Genomic_DNA"/>
</dbReference>
<reference evidence="3 4" key="1">
    <citation type="submission" date="2019-07" db="EMBL/GenBank/DDBJ databases">
        <title>Genomic Encyclopedia of Archaeal and Bacterial Type Strains, Phase II (KMG-II): from individual species to whole genera.</title>
        <authorList>
            <person name="Goeker M."/>
        </authorList>
    </citation>
    <scope>NUCLEOTIDE SEQUENCE [LARGE SCALE GENOMIC DNA]</scope>
    <source>
        <strain evidence="3 4">DSM 46842</strain>
    </source>
</reference>
<sequence>MVLRNRTAQSNGVRERAQLPPSLDDLIRAYTQDQRSGSEPYEQVKLEYQRENGKIKDEFYARNIRNTGAVLIQPPGFMAGPRGVRRIRVRYDNAITAGVQPSFEAALWRARALERESGLVLGGRSRKVLTEMIFVIIAYLLGVLDSLKATGNLGAPGDRERIQAALDAVKDELERLDAFRRSAARKASLRWYLVGLPIGGAVIVAMTWSARRLELIGTPPTLMQICLACGGIGAIVSVMVRITRGQNLVIDSEQGHAVTLLAGAFRPLIGAVFGAALYVFMEGGLLPIARPGEADVEGYFFASVAFLAGFSERWAQDTIVRSVPTLPSIGKEGSTPLPQHPRPRPRGSRRRGRGGPGRDETREVFTGDGAARVSAPHSSADEGVPGRTG</sequence>
<keyword evidence="2" id="KW-0472">Membrane</keyword>
<dbReference type="AlphaFoldDB" id="A0A5S5CUX6"/>